<reference evidence="1 2" key="1">
    <citation type="submission" date="2016-07" db="EMBL/GenBank/DDBJ databases">
        <title>Characterization of isolates of Eisenbergiella tayi derived from blood cultures, using whole genome sequencing.</title>
        <authorList>
            <person name="Burdz T."/>
            <person name="Wiebe D."/>
            <person name="Huynh C."/>
            <person name="Bernard K."/>
        </authorList>
    </citation>
    <scope>NUCLEOTIDE SEQUENCE [LARGE SCALE GENOMIC DNA]</scope>
    <source>
        <strain evidence="1 2">NML 110608</strain>
    </source>
</reference>
<gene>
    <name evidence="1" type="ORF">BEI61_00808</name>
</gene>
<comment type="caution">
    <text evidence="1">The sequence shown here is derived from an EMBL/GenBank/DDBJ whole genome shotgun (WGS) entry which is preliminary data.</text>
</comment>
<organism evidence="1 2">
    <name type="scientific">Eisenbergiella tayi</name>
    <dbReference type="NCBI Taxonomy" id="1432052"/>
    <lineage>
        <taxon>Bacteria</taxon>
        <taxon>Bacillati</taxon>
        <taxon>Bacillota</taxon>
        <taxon>Clostridia</taxon>
        <taxon>Lachnospirales</taxon>
        <taxon>Lachnospiraceae</taxon>
        <taxon>Eisenbergiella</taxon>
    </lineage>
</organism>
<proteinExistence type="predicted"/>
<dbReference type="EMBL" id="MCGH01000002">
    <property type="protein sequence ID" value="ODM04927.1"/>
    <property type="molecule type" value="Genomic_DNA"/>
</dbReference>
<evidence type="ECO:0000313" key="1">
    <source>
        <dbReference type="EMBL" id="ODM04927.1"/>
    </source>
</evidence>
<protein>
    <submittedName>
        <fullName evidence="1">Uncharacterized protein</fullName>
    </submittedName>
</protein>
<evidence type="ECO:0000313" key="2">
    <source>
        <dbReference type="Proteomes" id="UP000094067"/>
    </source>
</evidence>
<name>A0A1E3A8X2_9FIRM</name>
<dbReference type="Proteomes" id="UP000094067">
    <property type="component" value="Unassembled WGS sequence"/>
</dbReference>
<dbReference type="AlphaFoldDB" id="A0A1E3A8X2"/>
<accession>A0A1E3A8X2</accession>
<sequence>MQIEGGLGGESDITHGNGPGERHFDVISLVGDSVKEREKAVYVFIIDVVVEKHDENEAEGKFFLTVQEGLEKIPEFGWVLCGNFQCDAEAVTNGPVVYPGKELCDLVKNDGKRGFGVANQEALEHDFFEAVLGAEI</sequence>